<dbReference type="EMBL" id="CAJHJG010004337">
    <property type="protein sequence ID" value="CAD6940230.1"/>
    <property type="molecule type" value="Genomic_DNA"/>
</dbReference>
<evidence type="ECO:0000313" key="2">
    <source>
        <dbReference type="EMBL" id="KAE8247984.1"/>
    </source>
</evidence>
<dbReference type="AlphaFoldDB" id="A0A8T8SU40"/>
<dbReference type="Proteomes" id="UP000077671">
    <property type="component" value="Unassembled WGS sequence"/>
</dbReference>
<keyword evidence="4" id="KW-1185">Reference proteome</keyword>
<proteinExistence type="predicted"/>
<protein>
    <submittedName>
        <fullName evidence="2">Uncharacterized protein</fullName>
    </submittedName>
</protein>
<reference evidence="2" key="2">
    <citation type="journal article" date="2019" name="IMA Fungus">
        <title>Genome sequencing and comparison of five Tilletia species to identify candidate genes for the detection of regulated species infecting wheat.</title>
        <authorList>
            <person name="Nguyen H.D.T."/>
            <person name="Sultana T."/>
            <person name="Kesanakurti P."/>
            <person name="Hambleton S."/>
        </authorList>
    </citation>
    <scope>NUCLEOTIDE SEQUENCE</scope>
    <source>
        <strain evidence="2">DAOMC 238032</strain>
    </source>
</reference>
<gene>
    <name evidence="2" type="ORF">A4X03_0g6905</name>
    <name evidence="1" type="ORF">JKIAZH3_G2147</name>
</gene>
<evidence type="ECO:0000313" key="4">
    <source>
        <dbReference type="Proteomes" id="UP000836402"/>
    </source>
</evidence>
<sequence>MSHGYFACPAAQEVWCACSPILILLGIAPPLAFSPATLLPASGVPAAFRPRFALWRSCVLRVLYVCRHDAGIRGREAGAPPVFAFTASTDPLSSAASILAELLTAAWLRVLRLPDTTRPAAVAAFGKRWASGGSFVQLTDTRIDFTAVSDELMFPPSIH</sequence>
<evidence type="ECO:0000313" key="3">
    <source>
        <dbReference type="Proteomes" id="UP000077671"/>
    </source>
</evidence>
<reference evidence="1" key="3">
    <citation type="submission" date="2020-10" db="EMBL/GenBank/DDBJ databases">
        <authorList>
            <person name="Sedaghatjoo S."/>
        </authorList>
    </citation>
    <scope>NUCLEOTIDE SEQUENCE</scope>
    <source>
        <strain evidence="1">AZH3</strain>
    </source>
</reference>
<comment type="caution">
    <text evidence="2">The sequence shown here is derived from an EMBL/GenBank/DDBJ whole genome shotgun (WGS) entry which is preliminary data.</text>
</comment>
<name>A0A8T8SU40_9BASI</name>
<dbReference type="EMBL" id="LWDD02001455">
    <property type="protein sequence ID" value="KAE8247984.1"/>
    <property type="molecule type" value="Genomic_DNA"/>
</dbReference>
<organism evidence="2 3">
    <name type="scientific">Tilletia caries</name>
    <name type="common">wheat bunt fungus</name>
    <dbReference type="NCBI Taxonomy" id="13290"/>
    <lineage>
        <taxon>Eukaryota</taxon>
        <taxon>Fungi</taxon>
        <taxon>Dikarya</taxon>
        <taxon>Basidiomycota</taxon>
        <taxon>Ustilaginomycotina</taxon>
        <taxon>Exobasidiomycetes</taxon>
        <taxon>Tilletiales</taxon>
        <taxon>Tilletiaceae</taxon>
        <taxon>Tilletia</taxon>
    </lineage>
</organism>
<reference evidence="2" key="1">
    <citation type="submission" date="2016-04" db="EMBL/GenBank/DDBJ databases">
        <authorList>
            <person name="Nguyen H.D."/>
            <person name="Kesanakurti P."/>
            <person name="Cullis J."/>
            <person name="Levesque C.A."/>
            <person name="Hambleton S."/>
        </authorList>
    </citation>
    <scope>NUCLEOTIDE SEQUENCE</scope>
    <source>
        <strain evidence="2">DAOMC 238032</strain>
    </source>
</reference>
<dbReference type="Proteomes" id="UP000836402">
    <property type="component" value="Unassembled WGS sequence"/>
</dbReference>
<accession>A0A8T8SU40</accession>
<evidence type="ECO:0000313" key="1">
    <source>
        <dbReference type="EMBL" id="CAD6940230.1"/>
    </source>
</evidence>